<sequence length="158" mass="17533">MAQGFLQHHERLQPECAGRKHTVELWMGEQGSDEIDRLWNCGWENKIEMNLIGESKHRNRKKARTKPGTTMLLTVAIIALVSVTQPLHAQAVMEEGRALVLEPRKPDQVVAAWNATDLVCRSCTCCVYLGTAPKVCYNSCCYLQSEIAICGCAKCGGN</sequence>
<comment type="caution">
    <text evidence="1">The sequence shown here is derived from an EMBL/GenBank/DDBJ whole genome shotgun (WGS) entry which is preliminary data.</text>
</comment>
<gene>
    <name evidence="1" type="ORF">EJB05_47179</name>
</gene>
<dbReference type="EMBL" id="RWGY01000045">
    <property type="protein sequence ID" value="TVU07137.1"/>
    <property type="molecule type" value="Genomic_DNA"/>
</dbReference>
<evidence type="ECO:0000313" key="2">
    <source>
        <dbReference type="Proteomes" id="UP000324897"/>
    </source>
</evidence>
<dbReference type="AlphaFoldDB" id="A0A5J9T7B8"/>
<dbReference type="Gramene" id="TVU07137">
    <property type="protein sequence ID" value="TVU07137"/>
    <property type="gene ID" value="EJB05_47179"/>
</dbReference>
<reference evidence="1 2" key="1">
    <citation type="journal article" date="2019" name="Sci. Rep.">
        <title>A high-quality genome of Eragrostis curvula grass provides insights into Poaceae evolution and supports new strategies to enhance forage quality.</title>
        <authorList>
            <person name="Carballo J."/>
            <person name="Santos B.A.C.M."/>
            <person name="Zappacosta D."/>
            <person name="Garbus I."/>
            <person name="Selva J.P."/>
            <person name="Gallo C.A."/>
            <person name="Diaz A."/>
            <person name="Albertini E."/>
            <person name="Caccamo M."/>
            <person name="Echenique V."/>
        </authorList>
    </citation>
    <scope>NUCLEOTIDE SEQUENCE [LARGE SCALE GENOMIC DNA]</scope>
    <source>
        <strain evidence="2">cv. Victoria</strain>
        <tissue evidence="1">Leaf</tissue>
    </source>
</reference>
<name>A0A5J9T7B8_9POAL</name>
<dbReference type="Proteomes" id="UP000324897">
    <property type="component" value="Unassembled WGS sequence"/>
</dbReference>
<evidence type="ECO:0000313" key="1">
    <source>
        <dbReference type="EMBL" id="TVU07137.1"/>
    </source>
</evidence>
<accession>A0A5J9T7B8</accession>
<protein>
    <submittedName>
        <fullName evidence="1">Uncharacterized protein</fullName>
    </submittedName>
</protein>
<organism evidence="1 2">
    <name type="scientific">Eragrostis curvula</name>
    <name type="common">weeping love grass</name>
    <dbReference type="NCBI Taxonomy" id="38414"/>
    <lineage>
        <taxon>Eukaryota</taxon>
        <taxon>Viridiplantae</taxon>
        <taxon>Streptophyta</taxon>
        <taxon>Embryophyta</taxon>
        <taxon>Tracheophyta</taxon>
        <taxon>Spermatophyta</taxon>
        <taxon>Magnoliopsida</taxon>
        <taxon>Liliopsida</taxon>
        <taxon>Poales</taxon>
        <taxon>Poaceae</taxon>
        <taxon>PACMAD clade</taxon>
        <taxon>Chloridoideae</taxon>
        <taxon>Eragrostideae</taxon>
        <taxon>Eragrostidinae</taxon>
        <taxon>Eragrostis</taxon>
    </lineage>
</organism>
<feature type="non-terminal residue" evidence="1">
    <location>
        <position position="1"/>
    </location>
</feature>
<keyword evidence="2" id="KW-1185">Reference proteome</keyword>
<proteinExistence type="predicted"/>